<dbReference type="Proteomes" id="UP000805193">
    <property type="component" value="Unassembled WGS sequence"/>
</dbReference>
<accession>A0AC60QLL7</accession>
<protein>
    <submittedName>
        <fullName evidence="1">Uncharacterized protein</fullName>
    </submittedName>
</protein>
<organism evidence="1 2">
    <name type="scientific">Ixodes persulcatus</name>
    <name type="common">Taiga tick</name>
    <dbReference type="NCBI Taxonomy" id="34615"/>
    <lineage>
        <taxon>Eukaryota</taxon>
        <taxon>Metazoa</taxon>
        <taxon>Ecdysozoa</taxon>
        <taxon>Arthropoda</taxon>
        <taxon>Chelicerata</taxon>
        <taxon>Arachnida</taxon>
        <taxon>Acari</taxon>
        <taxon>Parasitiformes</taxon>
        <taxon>Ixodida</taxon>
        <taxon>Ixodoidea</taxon>
        <taxon>Ixodidae</taxon>
        <taxon>Ixodinae</taxon>
        <taxon>Ixodes</taxon>
    </lineage>
</organism>
<proteinExistence type="predicted"/>
<comment type="caution">
    <text evidence="1">The sequence shown here is derived from an EMBL/GenBank/DDBJ whole genome shotgun (WGS) entry which is preliminary data.</text>
</comment>
<gene>
    <name evidence="1" type="ORF">HPB47_018120</name>
</gene>
<dbReference type="EMBL" id="JABSTQ010007163">
    <property type="protein sequence ID" value="KAG0436144.1"/>
    <property type="molecule type" value="Genomic_DNA"/>
</dbReference>
<reference evidence="1 2" key="1">
    <citation type="journal article" date="2020" name="Cell">
        <title>Large-Scale Comparative Analyses of Tick Genomes Elucidate Their Genetic Diversity and Vector Capacities.</title>
        <authorList>
            <consortium name="Tick Genome and Microbiome Consortium (TIGMIC)"/>
            <person name="Jia N."/>
            <person name="Wang J."/>
            <person name="Shi W."/>
            <person name="Du L."/>
            <person name="Sun Y."/>
            <person name="Zhan W."/>
            <person name="Jiang J.F."/>
            <person name="Wang Q."/>
            <person name="Zhang B."/>
            <person name="Ji P."/>
            <person name="Bell-Sakyi L."/>
            <person name="Cui X.M."/>
            <person name="Yuan T.T."/>
            <person name="Jiang B.G."/>
            <person name="Yang W.F."/>
            <person name="Lam T.T."/>
            <person name="Chang Q.C."/>
            <person name="Ding S.J."/>
            <person name="Wang X.J."/>
            <person name="Zhu J.G."/>
            <person name="Ruan X.D."/>
            <person name="Zhao L."/>
            <person name="Wei J.T."/>
            <person name="Ye R.Z."/>
            <person name="Que T.C."/>
            <person name="Du C.H."/>
            <person name="Zhou Y.H."/>
            <person name="Cheng J.X."/>
            <person name="Dai P.F."/>
            <person name="Guo W.B."/>
            <person name="Han X.H."/>
            <person name="Huang E.J."/>
            <person name="Li L.F."/>
            <person name="Wei W."/>
            <person name="Gao Y.C."/>
            <person name="Liu J.Z."/>
            <person name="Shao H.Z."/>
            <person name="Wang X."/>
            <person name="Wang C.C."/>
            <person name="Yang T.C."/>
            <person name="Huo Q.B."/>
            <person name="Li W."/>
            <person name="Chen H.Y."/>
            <person name="Chen S.E."/>
            <person name="Zhou L.G."/>
            <person name="Ni X.B."/>
            <person name="Tian J.H."/>
            <person name="Sheng Y."/>
            <person name="Liu T."/>
            <person name="Pan Y.S."/>
            <person name="Xia L.Y."/>
            <person name="Li J."/>
            <person name="Zhao F."/>
            <person name="Cao W.C."/>
        </authorList>
    </citation>
    <scope>NUCLEOTIDE SEQUENCE [LARGE SCALE GENOMIC DNA]</scope>
    <source>
        <strain evidence="1">Iper-2018</strain>
    </source>
</reference>
<name>A0AC60QLL7_IXOPE</name>
<evidence type="ECO:0000313" key="2">
    <source>
        <dbReference type="Proteomes" id="UP000805193"/>
    </source>
</evidence>
<evidence type="ECO:0000313" key="1">
    <source>
        <dbReference type="EMBL" id="KAG0436144.1"/>
    </source>
</evidence>
<sequence length="141" mass="14585">MASVETQTSPEDLSSPRGSSSERPKTVDNPPPSCSNEVFVASKEPDVPSPAPAGPSGWGRGQPPRASGSASKPGRSDLPPPPKGPKISLEEKMDESIPLSDEDLPLSKSGSVSSVSCEAAGRPKDTAKKKTVPRIVALKDT</sequence>
<keyword evidence="2" id="KW-1185">Reference proteome</keyword>